<dbReference type="SUPFAM" id="SSF46785">
    <property type="entry name" value="Winged helix' DNA-binding domain"/>
    <property type="match status" value="1"/>
</dbReference>
<dbReference type="Gene3D" id="1.10.10.10">
    <property type="entry name" value="Winged helix-like DNA-binding domain superfamily/Winged helix DNA-binding domain"/>
    <property type="match status" value="1"/>
</dbReference>
<dbReference type="EMBL" id="JAGSOY010000001">
    <property type="protein sequence ID" value="MBU2709434.1"/>
    <property type="molecule type" value="Genomic_DNA"/>
</dbReference>
<reference evidence="6 7" key="1">
    <citation type="submission" date="2021-04" db="EMBL/GenBank/DDBJ databases">
        <authorList>
            <person name="Pira H."/>
            <person name="Risdian C."/>
            <person name="Wink J."/>
        </authorList>
    </citation>
    <scope>NUCLEOTIDE SEQUENCE [LARGE SCALE GENOMIC DNA]</scope>
    <source>
        <strain evidence="6 7">WH53</strain>
    </source>
</reference>
<dbReference type="PROSITE" id="PS50931">
    <property type="entry name" value="HTH_LYSR"/>
    <property type="match status" value="1"/>
</dbReference>
<dbReference type="PANTHER" id="PTHR30126">
    <property type="entry name" value="HTH-TYPE TRANSCRIPTIONAL REGULATOR"/>
    <property type="match status" value="1"/>
</dbReference>
<protein>
    <submittedName>
        <fullName evidence="6">HTH-type transcriptional activator IlvY</fullName>
    </submittedName>
</protein>
<proteinExistence type="inferred from homology"/>
<organism evidence="6 7">
    <name type="scientific">Zooshikella harenae</name>
    <dbReference type="NCBI Taxonomy" id="2827238"/>
    <lineage>
        <taxon>Bacteria</taxon>
        <taxon>Pseudomonadati</taxon>
        <taxon>Pseudomonadota</taxon>
        <taxon>Gammaproteobacteria</taxon>
        <taxon>Oceanospirillales</taxon>
        <taxon>Zooshikellaceae</taxon>
        <taxon>Zooshikella</taxon>
    </lineage>
</organism>
<dbReference type="CDD" id="cd08430">
    <property type="entry name" value="PBP2_IlvY"/>
    <property type="match status" value="1"/>
</dbReference>
<dbReference type="InterPro" id="IPR005119">
    <property type="entry name" value="LysR_subst-bd"/>
</dbReference>
<dbReference type="RefSeq" id="WP_215817606.1">
    <property type="nucleotide sequence ID" value="NZ_JAGSOY010000001.1"/>
</dbReference>
<comment type="similarity">
    <text evidence="1">Belongs to the LysR transcriptional regulatory family.</text>
</comment>
<dbReference type="InterPro" id="IPR036388">
    <property type="entry name" value="WH-like_DNA-bd_sf"/>
</dbReference>
<evidence type="ECO:0000313" key="7">
    <source>
        <dbReference type="Proteomes" id="UP000690515"/>
    </source>
</evidence>
<dbReference type="SUPFAM" id="SSF53850">
    <property type="entry name" value="Periplasmic binding protein-like II"/>
    <property type="match status" value="1"/>
</dbReference>
<evidence type="ECO:0000259" key="5">
    <source>
        <dbReference type="PROSITE" id="PS50931"/>
    </source>
</evidence>
<gene>
    <name evidence="6" type="primary">ilvY</name>
    <name evidence="6" type="ORF">KCG35_00020</name>
</gene>
<feature type="domain" description="HTH lysR-type" evidence="5">
    <location>
        <begin position="1"/>
        <end position="58"/>
    </location>
</feature>
<name>A0ABS5Z5V4_9GAMM</name>
<dbReference type="PANTHER" id="PTHR30126:SF81">
    <property type="entry name" value="HTH-TYPE TRANSCRIPTIONAL REGULATOR ILVY"/>
    <property type="match status" value="1"/>
</dbReference>
<evidence type="ECO:0000313" key="6">
    <source>
        <dbReference type="EMBL" id="MBU2709434.1"/>
    </source>
</evidence>
<dbReference type="Pfam" id="PF03466">
    <property type="entry name" value="LysR_substrate"/>
    <property type="match status" value="1"/>
</dbReference>
<evidence type="ECO:0000256" key="2">
    <source>
        <dbReference type="ARBA" id="ARBA00023015"/>
    </source>
</evidence>
<dbReference type="NCBIfam" id="NF008722">
    <property type="entry name" value="PRK11716.1"/>
    <property type="match status" value="1"/>
</dbReference>
<evidence type="ECO:0000256" key="3">
    <source>
        <dbReference type="ARBA" id="ARBA00023125"/>
    </source>
</evidence>
<comment type="caution">
    <text evidence="6">The sequence shown here is derived from an EMBL/GenBank/DDBJ whole genome shotgun (WGS) entry which is preliminary data.</text>
</comment>
<dbReference type="Gene3D" id="3.40.190.10">
    <property type="entry name" value="Periplasmic binding protein-like II"/>
    <property type="match status" value="2"/>
</dbReference>
<keyword evidence="4" id="KW-0804">Transcription</keyword>
<keyword evidence="3" id="KW-0238">DNA-binding</keyword>
<evidence type="ECO:0000256" key="4">
    <source>
        <dbReference type="ARBA" id="ARBA00023163"/>
    </source>
</evidence>
<keyword evidence="7" id="KW-1185">Reference proteome</keyword>
<dbReference type="InterPro" id="IPR036390">
    <property type="entry name" value="WH_DNA-bd_sf"/>
</dbReference>
<dbReference type="Proteomes" id="UP000690515">
    <property type="component" value="Unassembled WGS sequence"/>
</dbReference>
<dbReference type="InterPro" id="IPR000847">
    <property type="entry name" value="LysR_HTH_N"/>
</dbReference>
<accession>A0ABS5Z5V4</accession>
<dbReference type="Pfam" id="PF00126">
    <property type="entry name" value="HTH_1"/>
    <property type="match status" value="1"/>
</dbReference>
<dbReference type="InterPro" id="IPR037404">
    <property type="entry name" value="IlvY_PBP2"/>
</dbReference>
<evidence type="ECO:0000256" key="1">
    <source>
        <dbReference type="ARBA" id="ARBA00009437"/>
    </source>
</evidence>
<keyword evidence="2" id="KW-0805">Transcription regulation</keyword>
<sequence>MDHHALRLFLHLADTLHFARTSQACHVSPSTLSRAIRRLEDEVGEVLFERDNRSVVLTVAGREFQTYAQRVLQLWQEMQSRVHEQTMLLQGEVNLFCSVTASYSFLSELLMRFRQRYPSIEIKLRTGDAALALQKVQDGEEDLAIAAKPDHLSSNLYFKTIAHTPLQFIAPQQPGLVRDLTIQQSEIDWRKVPMIFAEQGLSRKRLQYWFRIKGIKPNIYAQVGGHEAIVSMVNLGLGVGVVPELVVVNSPASAKIRTLTVDPPLEPFAIGVCVQTKRLQDPLVKAFWDVACLSTE</sequence>